<evidence type="ECO:0000313" key="2">
    <source>
        <dbReference type="EMBL" id="CAH2314863.1"/>
    </source>
</evidence>
<dbReference type="AlphaFoldDB" id="A0AAD1T4C6"/>
<reference evidence="2" key="1">
    <citation type="submission" date="2022-03" db="EMBL/GenBank/DDBJ databases">
        <authorList>
            <person name="Alioto T."/>
            <person name="Alioto T."/>
            <person name="Gomez Garrido J."/>
        </authorList>
    </citation>
    <scope>NUCLEOTIDE SEQUENCE</scope>
</reference>
<name>A0AAD1T4C6_PELCU</name>
<evidence type="ECO:0000313" key="3">
    <source>
        <dbReference type="Proteomes" id="UP001295444"/>
    </source>
</evidence>
<keyword evidence="3" id="KW-1185">Reference proteome</keyword>
<accession>A0AAD1T4C6</accession>
<proteinExistence type="predicted"/>
<feature type="region of interest" description="Disordered" evidence="1">
    <location>
        <begin position="33"/>
        <end position="71"/>
    </location>
</feature>
<protein>
    <submittedName>
        <fullName evidence="2">Uncharacterized protein</fullName>
    </submittedName>
</protein>
<gene>
    <name evidence="2" type="ORF">PECUL_23A050877</name>
</gene>
<organism evidence="2 3">
    <name type="scientific">Pelobates cultripes</name>
    <name type="common">Western spadefoot toad</name>
    <dbReference type="NCBI Taxonomy" id="61616"/>
    <lineage>
        <taxon>Eukaryota</taxon>
        <taxon>Metazoa</taxon>
        <taxon>Chordata</taxon>
        <taxon>Craniata</taxon>
        <taxon>Vertebrata</taxon>
        <taxon>Euteleostomi</taxon>
        <taxon>Amphibia</taxon>
        <taxon>Batrachia</taxon>
        <taxon>Anura</taxon>
        <taxon>Pelobatoidea</taxon>
        <taxon>Pelobatidae</taxon>
        <taxon>Pelobates</taxon>
    </lineage>
</organism>
<dbReference type="Proteomes" id="UP001295444">
    <property type="component" value="Chromosome 09"/>
</dbReference>
<dbReference type="EMBL" id="OW240920">
    <property type="protein sequence ID" value="CAH2314863.1"/>
    <property type="molecule type" value="Genomic_DNA"/>
</dbReference>
<evidence type="ECO:0000256" key="1">
    <source>
        <dbReference type="SAM" id="MobiDB-lite"/>
    </source>
</evidence>
<sequence length="174" mass="19455">MGVPAYTAGSLPGPQRPSRKTALLAETRSLTKDKHSWTQVKHTGGAAVRRRRGNQTRRTAVKQPGRGADHPIRINKRRTTGLTMGAAIAQLHKHRLSLQTHSQAGPSIRATSYLPQQMPAYTQTLHPRITGLGELQLTSQHKGSLYKALDEPHSTGTHCLAKDFFYFYFYLFFH</sequence>